<evidence type="ECO:0000256" key="1">
    <source>
        <dbReference type="SAM" id="Phobius"/>
    </source>
</evidence>
<evidence type="ECO:0008006" key="4">
    <source>
        <dbReference type="Google" id="ProtNLM"/>
    </source>
</evidence>
<evidence type="ECO:0000313" key="2">
    <source>
        <dbReference type="EMBL" id="GGZ08329.1"/>
    </source>
</evidence>
<comment type="caution">
    <text evidence="2">The sequence shown here is derived from an EMBL/GenBank/DDBJ whole genome shotgun (WGS) entry which is preliminary data.</text>
</comment>
<reference evidence="2" key="1">
    <citation type="journal article" date="2014" name="Int. J. Syst. Evol. Microbiol.">
        <title>Complete genome sequence of Corynebacterium casei LMG S-19264T (=DSM 44701T), isolated from a smear-ripened cheese.</title>
        <authorList>
            <consortium name="US DOE Joint Genome Institute (JGI-PGF)"/>
            <person name="Walter F."/>
            <person name="Albersmeier A."/>
            <person name="Kalinowski J."/>
            <person name="Ruckert C."/>
        </authorList>
    </citation>
    <scope>NUCLEOTIDE SEQUENCE</scope>
    <source>
        <strain evidence="2">KCTC 32255</strain>
    </source>
</reference>
<gene>
    <name evidence="2" type="ORF">GCM10011614_23960</name>
</gene>
<feature type="transmembrane region" description="Helical" evidence="1">
    <location>
        <begin position="21"/>
        <end position="42"/>
    </location>
</feature>
<dbReference type="AlphaFoldDB" id="A0A918UH36"/>
<protein>
    <recommendedName>
        <fullName evidence="4">Pilus assembly protein</fullName>
    </recommendedName>
</protein>
<reference evidence="2" key="2">
    <citation type="submission" date="2020-09" db="EMBL/GenBank/DDBJ databases">
        <authorList>
            <person name="Sun Q."/>
            <person name="Kim S."/>
        </authorList>
    </citation>
    <scope>NUCLEOTIDE SEQUENCE</scope>
    <source>
        <strain evidence="2">KCTC 32255</strain>
    </source>
</reference>
<dbReference type="Proteomes" id="UP000648075">
    <property type="component" value="Unassembled WGS sequence"/>
</dbReference>
<proteinExistence type="predicted"/>
<keyword evidence="1" id="KW-0812">Transmembrane</keyword>
<sequence length="180" mass="19362">MASRRPAELLRALARDCGGTALIEFAFAFPFLLTLYLGAYLFTDASACDRKVTITARALADLASRSASLTESDVTAILNASAQVLSPYRSANATMVLSEVQVTDATHARVIWSRTLNGTALVANASITTPSNTAATGTYMILSRVTYQYRPVAWLWPMGQINLADSILMLPRKSDAVPLS</sequence>
<keyword evidence="3" id="KW-1185">Reference proteome</keyword>
<name>A0A918UH36_9SPHN</name>
<dbReference type="RefSeq" id="WP_189621446.1">
    <property type="nucleotide sequence ID" value="NZ_BMZA01000009.1"/>
</dbReference>
<keyword evidence="1" id="KW-1133">Transmembrane helix</keyword>
<accession>A0A918UH36</accession>
<keyword evidence="1" id="KW-0472">Membrane</keyword>
<organism evidence="2 3">
    <name type="scientific">Novosphingobium colocasiae</name>
    <dbReference type="NCBI Taxonomy" id="1256513"/>
    <lineage>
        <taxon>Bacteria</taxon>
        <taxon>Pseudomonadati</taxon>
        <taxon>Pseudomonadota</taxon>
        <taxon>Alphaproteobacteria</taxon>
        <taxon>Sphingomonadales</taxon>
        <taxon>Sphingomonadaceae</taxon>
        <taxon>Novosphingobium</taxon>
    </lineage>
</organism>
<evidence type="ECO:0000313" key="3">
    <source>
        <dbReference type="Proteomes" id="UP000648075"/>
    </source>
</evidence>
<dbReference type="EMBL" id="BMZA01000009">
    <property type="protein sequence ID" value="GGZ08329.1"/>
    <property type="molecule type" value="Genomic_DNA"/>
</dbReference>